<sequence length="134" mass="14866">MDSHLTDAGLCELIRMHVVSITGYPQDPSHYCDPQTAYSTWMSETASYFQIPVGMQCDPLIFLDTCEVLAQHDHKYRVHKSSGKPYTLLEAFCIAVPSPHGIFVAGTNFSLPVTDPMYVTMANMTNIGSRTDST</sequence>
<evidence type="ECO:0000313" key="1">
    <source>
        <dbReference type="EMBL" id="CUG93690.1"/>
    </source>
</evidence>
<dbReference type="Proteomes" id="UP000051952">
    <property type="component" value="Unassembled WGS sequence"/>
</dbReference>
<keyword evidence="2" id="KW-1185">Reference proteome</keyword>
<protein>
    <submittedName>
        <fullName evidence="1">Bodo-specific multi-copy gene family, putative</fullName>
    </submittedName>
</protein>
<dbReference type="VEuPathDB" id="TriTrypDB:BSAL_44285"/>
<reference evidence="2" key="1">
    <citation type="submission" date="2015-09" db="EMBL/GenBank/DDBJ databases">
        <authorList>
            <consortium name="Pathogen Informatics"/>
        </authorList>
    </citation>
    <scope>NUCLEOTIDE SEQUENCE [LARGE SCALE GENOMIC DNA]</scope>
    <source>
        <strain evidence="2">Lake Konstanz</strain>
    </source>
</reference>
<dbReference type="AlphaFoldDB" id="A0A0S4JSY2"/>
<accession>A0A0S4JSY2</accession>
<organism evidence="1 2">
    <name type="scientific">Bodo saltans</name>
    <name type="common">Flagellated protozoan</name>
    <dbReference type="NCBI Taxonomy" id="75058"/>
    <lineage>
        <taxon>Eukaryota</taxon>
        <taxon>Discoba</taxon>
        <taxon>Euglenozoa</taxon>
        <taxon>Kinetoplastea</taxon>
        <taxon>Metakinetoplastina</taxon>
        <taxon>Eubodonida</taxon>
        <taxon>Bodonidae</taxon>
        <taxon>Bodo</taxon>
    </lineage>
</organism>
<evidence type="ECO:0000313" key="2">
    <source>
        <dbReference type="Proteomes" id="UP000051952"/>
    </source>
</evidence>
<name>A0A0S4JSY2_BODSA</name>
<proteinExistence type="predicted"/>
<gene>
    <name evidence="1" type="ORF">BSAL_44285</name>
</gene>
<dbReference type="EMBL" id="CYKH01002185">
    <property type="protein sequence ID" value="CUG93690.1"/>
    <property type="molecule type" value="Genomic_DNA"/>
</dbReference>